<dbReference type="GO" id="GO:0010181">
    <property type="term" value="F:FMN binding"/>
    <property type="evidence" value="ECO:0007669"/>
    <property type="project" value="InterPro"/>
</dbReference>
<dbReference type="Gene3D" id="3.20.20.70">
    <property type="entry name" value="Aldolase class I"/>
    <property type="match status" value="1"/>
</dbReference>
<dbReference type="AlphaFoldDB" id="A0A212JZR3"/>
<sequence>MKTLFDPVRIGGLALKNRIIRSATHERAYDEQGRFAPILGPIYKKLAEGGVGAIVTGMMGAGPSSRLMPRTVDANGKTAVAGLRELAGTVHPYGCKLLVQLSHCGQRSTVTENDGPAIGPVDTVQPSGKPVRAMTTADIARVAAGFADASARCREAGVDGVEIHGAHGYGLSQFLSPYFNKRRDEYGGDMAGRSRIIFEVYDAIRAKVGTDYPVWIKISGRELVDDSSTWDEILWLCAELEKRGINAIELSGGIGEDDKSKSAQFVKDEEDEGTFAPEALALAAALAVPVVSVCGYRTPAVINGWLNKGNIEGISLCRPLIAEPDLVNRWANGDTAKARCISCNKCYKPKAGFGCQVF</sequence>
<dbReference type="PANTHER" id="PTHR43656">
    <property type="entry name" value="BINDING OXIDOREDUCTASE, PUTATIVE (AFU_ORTHOLOGUE AFUA_2G08260)-RELATED"/>
    <property type="match status" value="1"/>
</dbReference>
<evidence type="ECO:0000256" key="1">
    <source>
        <dbReference type="ARBA" id="ARBA00022630"/>
    </source>
</evidence>
<dbReference type="SUPFAM" id="SSF51395">
    <property type="entry name" value="FMN-linked oxidoreductases"/>
    <property type="match status" value="1"/>
</dbReference>
<dbReference type="EMBL" id="FLUQ01000002">
    <property type="protein sequence ID" value="SBW04852.1"/>
    <property type="molecule type" value="Genomic_DNA"/>
</dbReference>
<dbReference type="GO" id="GO:0016491">
    <property type="term" value="F:oxidoreductase activity"/>
    <property type="evidence" value="ECO:0007669"/>
    <property type="project" value="UniProtKB-KW"/>
</dbReference>
<evidence type="ECO:0000313" key="4">
    <source>
        <dbReference type="EMBL" id="SBW04852.1"/>
    </source>
</evidence>
<dbReference type="InterPro" id="IPR013785">
    <property type="entry name" value="Aldolase_TIM"/>
</dbReference>
<dbReference type="InterPro" id="IPR051799">
    <property type="entry name" value="NADH_flavin_oxidoreductase"/>
</dbReference>
<dbReference type="Pfam" id="PF00724">
    <property type="entry name" value="Oxidored_FMN"/>
    <property type="match status" value="1"/>
</dbReference>
<feature type="domain" description="NADH:flavin oxidoreductase/NADH oxidase N-terminal" evidence="3">
    <location>
        <begin position="4"/>
        <end position="333"/>
    </location>
</feature>
<accession>A0A212JZR3</accession>
<dbReference type="CDD" id="cd02803">
    <property type="entry name" value="OYE_like_FMN_family"/>
    <property type="match status" value="1"/>
</dbReference>
<proteinExistence type="predicted"/>
<dbReference type="PANTHER" id="PTHR43656:SF2">
    <property type="entry name" value="BINDING OXIDOREDUCTASE, PUTATIVE (AFU_ORTHOLOGUE AFUA_2G08260)-RELATED"/>
    <property type="match status" value="1"/>
</dbReference>
<name>A0A212JZR3_9DELT</name>
<protein>
    <submittedName>
        <fullName evidence="4">Putative NADH:flavin oxidoreductase</fullName>
    </submittedName>
</protein>
<keyword evidence="2" id="KW-0560">Oxidoreductase</keyword>
<evidence type="ECO:0000256" key="2">
    <source>
        <dbReference type="ARBA" id="ARBA00023002"/>
    </source>
</evidence>
<reference evidence="4" key="1">
    <citation type="submission" date="2016-04" db="EMBL/GenBank/DDBJ databases">
        <authorList>
            <person name="Evans L.H."/>
            <person name="Alamgir A."/>
            <person name="Owens N."/>
            <person name="Weber N.D."/>
            <person name="Virtaneva K."/>
            <person name="Barbian K."/>
            <person name="Babar A."/>
            <person name="Rosenke K."/>
        </authorList>
    </citation>
    <scope>NUCLEOTIDE SEQUENCE</scope>
    <source>
        <strain evidence="4">86</strain>
    </source>
</reference>
<evidence type="ECO:0000259" key="3">
    <source>
        <dbReference type="Pfam" id="PF00724"/>
    </source>
</evidence>
<keyword evidence="1" id="KW-0285">Flavoprotein</keyword>
<dbReference type="InterPro" id="IPR001155">
    <property type="entry name" value="OxRdtase_FMN_N"/>
</dbReference>
<organism evidence="4">
    <name type="scientific">uncultured delta proteobacterium</name>
    <dbReference type="NCBI Taxonomy" id="34034"/>
    <lineage>
        <taxon>Bacteria</taxon>
        <taxon>Deltaproteobacteria</taxon>
        <taxon>environmental samples</taxon>
    </lineage>
</organism>
<gene>
    <name evidence="4" type="ORF">KL86DPRO_20386</name>
</gene>